<dbReference type="OMA" id="WRPWLIT"/>
<dbReference type="PANTHER" id="PTHR16770">
    <property type="entry name" value="PROTEIN RIPPLY-LIKE"/>
    <property type="match status" value="1"/>
</dbReference>
<evidence type="ECO:0000256" key="4">
    <source>
        <dbReference type="ARBA" id="ARBA00023242"/>
    </source>
</evidence>
<dbReference type="Pfam" id="PF14998">
    <property type="entry name" value="Ripply"/>
    <property type="match status" value="1"/>
</dbReference>
<dbReference type="PANTHER" id="PTHR16770:SF3">
    <property type="entry name" value="PROTEIN RIPPLY2"/>
    <property type="match status" value="1"/>
</dbReference>
<keyword evidence="4" id="KW-0539">Nucleus</keyword>
<dbReference type="InterPro" id="IPR028127">
    <property type="entry name" value="Ripply_fam"/>
</dbReference>
<dbReference type="RefSeq" id="XP_034264807.1">
    <property type="nucleotide sequence ID" value="XM_034408916.1"/>
</dbReference>
<keyword evidence="3" id="KW-0217">Developmental protein</keyword>
<evidence type="ECO:0000256" key="2">
    <source>
        <dbReference type="ARBA" id="ARBA00006944"/>
    </source>
</evidence>
<dbReference type="Proteomes" id="UP001652622">
    <property type="component" value="Unplaced"/>
</dbReference>
<keyword evidence="6" id="KW-1185">Reference proteome</keyword>
<dbReference type="KEGG" id="pgut:117660727"/>
<dbReference type="GO" id="GO:0000122">
    <property type="term" value="P:negative regulation of transcription by RNA polymerase II"/>
    <property type="evidence" value="ECO:0007669"/>
    <property type="project" value="TreeGrafter"/>
</dbReference>
<evidence type="ECO:0000256" key="1">
    <source>
        <dbReference type="ARBA" id="ARBA00004123"/>
    </source>
</evidence>
<feature type="compositionally biased region" description="Basic and acidic residues" evidence="5">
    <location>
        <begin position="118"/>
        <end position="129"/>
    </location>
</feature>
<reference evidence="7" key="1">
    <citation type="submission" date="2025-08" db="UniProtKB">
        <authorList>
            <consortium name="RefSeq"/>
        </authorList>
    </citation>
    <scope>IDENTIFICATION</scope>
    <source>
        <tissue evidence="7">Blood</tissue>
    </source>
</reference>
<dbReference type="CTD" id="134701"/>
<organism evidence="6 7">
    <name type="scientific">Pantherophis guttatus</name>
    <name type="common">Corn snake</name>
    <name type="synonym">Elaphe guttata</name>
    <dbReference type="NCBI Taxonomy" id="94885"/>
    <lineage>
        <taxon>Eukaryota</taxon>
        <taxon>Metazoa</taxon>
        <taxon>Chordata</taxon>
        <taxon>Craniata</taxon>
        <taxon>Vertebrata</taxon>
        <taxon>Euteleostomi</taxon>
        <taxon>Lepidosauria</taxon>
        <taxon>Squamata</taxon>
        <taxon>Bifurcata</taxon>
        <taxon>Unidentata</taxon>
        <taxon>Episquamata</taxon>
        <taxon>Toxicofera</taxon>
        <taxon>Serpentes</taxon>
        <taxon>Colubroidea</taxon>
        <taxon>Colubridae</taxon>
        <taxon>Colubrinae</taxon>
        <taxon>Pantherophis</taxon>
    </lineage>
</organism>
<protein>
    <submittedName>
        <fullName evidence="7">Protein ripply2</fullName>
    </submittedName>
</protein>
<evidence type="ECO:0000313" key="7">
    <source>
        <dbReference type="RefSeq" id="XP_034264807.1"/>
    </source>
</evidence>
<comment type="similarity">
    <text evidence="2">Belongs to the ripply family.</text>
</comment>
<evidence type="ECO:0000256" key="5">
    <source>
        <dbReference type="SAM" id="MobiDB-lite"/>
    </source>
</evidence>
<dbReference type="GO" id="GO:0005634">
    <property type="term" value="C:nucleus"/>
    <property type="evidence" value="ECO:0007669"/>
    <property type="project" value="UniProtKB-SubCell"/>
</dbReference>
<dbReference type="OrthoDB" id="5978888at2759"/>
<proteinExistence type="inferred from homology"/>
<dbReference type="GeneID" id="117660727"/>
<evidence type="ECO:0000256" key="3">
    <source>
        <dbReference type="ARBA" id="ARBA00022473"/>
    </source>
</evidence>
<dbReference type="AlphaFoldDB" id="A0A6P9B0T8"/>
<dbReference type="GO" id="GO:0009880">
    <property type="term" value="P:embryonic pattern specification"/>
    <property type="evidence" value="ECO:0007669"/>
    <property type="project" value="TreeGrafter"/>
</dbReference>
<comment type="subcellular location">
    <subcellularLocation>
        <location evidence="1">Nucleus</location>
    </subcellularLocation>
</comment>
<accession>A0A6P9B0T8</accession>
<sequence>METSPLCLHNSPPLGTANSRISCSKDTSGSEGFWRPWIPTPKDVERQGVQNVELHSSSEATEDSVKLAQYTHPVRLFWPKSKCFDYMYHEAEALLRNFPVQATIFFYDESENEEDSDGTDHESGAEMDN</sequence>
<feature type="region of interest" description="Disordered" evidence="5">
    <location>
        <begin position="109"/>
        <end position="129"/>
    </location>
</feature>
<gene>
    <name evidence="7" type="primary">RIPPLY2</name>
</gene>
<name>A0A6P9B0T8_PANGU</name>
<evidence type="ECO:0000313" key="6">
    <source>
        <dbReference type="Proteomes" id="UP001652622"/>
    </source>
</evidence>
<dbReference type="InParanoid" id="A0A6P9B0T8"/>